<proteinExistence type="predicted"/>
<keyword evidence="2" id="KW-1185">Reference proteome</keyword>
<protein>
    <submittedName>
        <fullName evidence="1">Uncharacterized protein</fullName>
    </submittedName>
</protein>
<dbReference type="Proteomes" id="UP000837857">
    <property type="component" value="Chromosome 3"/>
</dbReference>
<gene>
    <name evidence="1" type="ORF">IPOD504_LOCUS12353</name>
</gene>
<accession>A0ABN8ISA0</accession>
<evidence type="ECO:0000313" key="2">
    <source>
        <dbReference type="Proteomes" id="UP000837857"/>
    </source>
</evidence>
<sequence>MDFPYTSPLYVTLISDVRARNGPDYLIRGARIKSIGGKSSVVGGPRGSTCIIQGPFLYNAEGRPDKNFSSDKSDACTLYTFTSRPPNPGTYPDELS</sequence>
<reference evidence="1" key="1">
    <citation type="submission" date="2022-03" db="EMBL/GenBank/DDBJ databases">
        <authorList>
            <person name="Martin H S."/>
        </authorList>
    </citation>
    <scope>NUCLEOTIDE SEQUENCE</scope>
</reference>
<organism evidence="1 2">
    <name type="scientific">Iphiclides podalirius</name>
    <name type="common">scarce swallowtail</name>
    <dbReference type="NCBI Taxonomy" id="110791"/>
    <lineage>
        <taxon>Eukaryota</taxon>
        <taxon>Metazoa</taxon>
        <taxon>Ecdysozoa</taxon>
        <taxon>Arthropoda</taxon>
        <taxon>Hexapoda</taxon>
        <taxon>Insecta</taxon>
        <taxon>Pterygota</taxon>
        <taxon>Neoptera</taxon>
        <taxon>Endopterygota</taxon>
        <taxon>Lepidoptera</taxon>
        <taxon>Glossata</taxon>
        <taxon>Ditrysia</taxon>
        <taxon>Papilionoidea</taxon>
        <taxon>Papilionidae</taxon>
        <taxon>Papilioninae</taxon>
        <taxon>Iphiclides</taxon>
    </lineage>
</organism>
<dbReference type="EMBL" id="OW152815">
    <property type="protein sequence ID" value="CAH2063039.1"/>
    <property type="molecule type" value="Genomic_DNA"/>
</dbReference>
<evidence type="ECO:0000313" key="1">
    <source>
        <dbReference type="EMBL" id="CAH2063039.1"/>
    </source>
</evidence>
<feature type="non-terminal residue" evidence="1">
    <location>
        <position position="1"/>
    </location>
</feature>
<name>A0ABN8ISA0_9NEOP</name>